<dbReference type="NCBIfam" id="TIGR00055">
    <property type="entry name" value="uppS"/>
    <property type="match status" value="1"/>
</dbReference>
<feature type="region of interest" description="Disordered" evidence="3">
    <location>
        <begin position="336"/>
        <end position="405"/>
    </location>
</feature>
<dbReference type="CDD" id="cd00475">
    <property type="entry name" value="Cis_IPPS"/>
    <property type="match status" value="1"/>
</dbReference>
<dbReference type="AlphaFoldDB" id="A0A9Q1JZ74"/>
<dbReference type="InterPro" id="IPR036424">
    <property type="entry name" value="UPP_synth-like_sf"/>
</dbReference>
<dbReference type="InterPro" id="IPR018520">
    <property type="entry name" value="UPP_synth-like_CS"/>
</dbReference>
<dbReference type="GO" id="GO:0016094">
    <property type="term" value="P:polyprenol biosynthetic process"/>
    <property type="evidence" value="ECO:0007669"/>
    <property type="project" value="TreeGrafter"/>
</dbReference>
<dbReference type="GO" id="GO:0045547">
    <property type="term" value="F:ditrans,polycis-polyprenyl diphosphate synthase [(2E,6E)-farnesyl diphosphate specific] activity"/>
    <property type="evidence" value="ECO:0007669"/>
    <property type="project" value="TreeGrafter"/>
</dbReference>
<keyword evidence="5" id="KW-1185">Reference proteome</keyword>
<evidence type="ECO:0000313" key="5">
    <source>
        <dbReference type="Proteomes" id="UP001153076"/>
    </source>
</evidence>
<comment type="caution">
    <text evidence="4">The sequence shown here is derived from an EMBL/GenBank/DDBJ whole genome shotgun (WGS) entry which is preliminary data.</text>
</comment>
<dbReference type="Pfam" id="PF01255">
    <property type="entry name" value="Prenyltransf"/>
    <property type="match status" value="1"/>
</dbReference>
<accession>A0A9Q1JZ74</accession>
<dbReference type="Gene3D" id="3.40.1180.10">
    <property type="entry name" value="Decaprenyl diphosphate synthase-like"/>
    <property type="match status" value="1"/>
</dbReference>
<sequence length="405" mass="44473">MAGHNSLHEQGRLRVSMIGDLSKLPTSIQKWVAQVEEKTKDNKKFYLIVAVSYSGKYDITKACRSIAQKVKDGLIQVEDVNEELIERELETKCTQFPYPDLLIRTSGELRISNFLLWQLAYTELFFSRALWPDVGEEDFAEALRSFQQRNRRFGGRDLHGSNCSNMKLLRICCNQRVLVEYTEIASSTSSTNKINPRAPFHFLGILNPPQLPGIYLLRSKLHEGGPRADGVVTSPARARYFNQIKASTEDYALLAHISGWKMLMKYSLRTPPIESYGIFDTAKSGMTTPLLPNDHGSYCLILTGINVDGSDLDFPSGIFEKAIDEDVNAMGFLIDSEPSTTPSAGRRNLLHGGGDRGGAAGGTEAGADAATCGGDHGRKWQVGSGARPTSECGPLGGDREAIAHG</sequence>
<keyword evidence="2" id="KW-0808">Transferase</keyword>
<evidence type="ECO:0008006" key="6">
    <source>
        <dbReference type="Google" id="ProtNLM"/>
    </source>
</evidence>
<evidence type="ECO:0000256" key="3">
    <source>
        <dbReference type="SAM" id="MobiDB-lite"/>
    </source>
</evidence>
<evidence type="ECO:0000256" key="1">
    <source>
        <dbReference type="ARBA" id="ARBA00001946"/>
    </source>
</evidence>
<dbReference type="GO" id="GO:0009668">
    <property type="term" value="P:plastid membrane organization"/>
    <property type="evidence" value="ECO:0007669"/>
    <property type="project" value="TreeGrafter"/>
</dbReference>
<dbReference type="SUPFAM" id="SSF64005">
    <property type="entry name" value="Undecaprenyl diphosphate synthase"/>
    <property type="match status" value="1"/>
</dbReference>
<name>A0A9Q1JZ74_9CARY</name>
<dbReference type="OrthoDB" id="4173905at2759"/>
<dbReference type="Proteomes" id="UP001153076">
    <property type="component" value="Unassembled WGS sequence"/>
</dbReference>
<dbReference type="GO" id="GO:0009409">
    <property type="term" value="P:response to cold"/>
    <property type="evidence" value="ECO:0007669"/>
    <property type="project" value="TreeGrafter"/>
</dbReference>
<reference evidence="4" key="1">
    <citation type="submission" date="2022-04" db="EMBL/GenBank/DDBJ databases">
        <title>Carnegiea gigantea Genome sequencing and assembly v2.</title>
        <authorList>
            <person name="Copetti D."/>
            <person name="Sanderson M.J."/>
            <person name="Burquez A."/>
            <person name="Wojciechowski M.F."/>
        </authorList>
    </citation>
    <scope>NUCLEOTIDE SEQUENCE</scope>
    <source>
        <strain evidence="4">SGP5-SGP5p</strain>
        <tissue evidence="4">Aerial part</tissue>
    </source>
</reference>
<feature type="compositionally biased region" description="Gly residues" evidence="3">
    <location>
        <begin position="351"/>
        <end position="364"/>
    </location>
</feature>
<protein>
    <recommendedName>
        <fullName evidence="6">Alkyl transferase</fullName>
    </recommendedName>
</protein>
<organism evidence="4 5">
    <name type="scientific">Carnegiea gigantea</name>
    <dbReference type="NCBI Taxonomy" id="171969"/>
    <lineage>
        <taxon>Eukaryota</taxon>
        <taxon>Viridiplantae</taxon>
        <taxon>Streptophyta</taxon>
        <taxon>Embryophyta</taxon>
        <taxon>Tracheophyta</taxon>
        <taxon>Spermatophyta</taxon>
        <taxon>Magnoliopsida</taxon>
        <taxon>eudicotyledons</taxon>
        <taxon>Gunneridae</taxon>
        <taxon>Pentapetalae</taxon>
        <taxon>Caryophyllales</taxon>
        <taxon>Cactineae</taxon>
        <taxon>Cactaceae</taxon>
        <taxon>Cactoideae</taxon>
        <taxon>Echinocereeae</taxon>
        <taxon>Carnegiea</taxon>
    </lineage>
</organism>
<gene>
    <name evidence="4" type="ORF">Cgig2_018104</name>
</gene>
<evidence type="ECO:0000313" key="4">
    <source>
        <dbReference type="EMBL" id="KAJ8433551.1"/>
    </source>
</evidence>
<dbReference type="EMBL" id="JAKOGI010000531">
    <property type="protein sequence ID" value="KAJ8433551.1"/>
    <property type="molecule type" value="Genomic_DNA"/>
</dbReference>
<dbReference type="GO" id="GO:0009570">
    <property type="term" value="C:chloroplast stroma"/>
    <property type="evidence" value="ECO:0007669"/>
    <property type="project" value="TreeGrafter"/>
</dbReference>
<proteinExistence type="predicted"/>
<dbReference type="InterPro" id="IPR001441">
    <property type="entry name" value="UPP_synth-like"/>
</dbReference>
<comment type="cofactor">
    <cofactor evidence="1">
        <name>Mg(2+)</name>
        <dbReference type="ChEBI" id="CHEBI:18420"/>
    </cofactor>
</comment>
<evidence type="ECO:0000256" key="2">
    <source>
        <dbReference type="ARBA" id="ARBA00022679"/>
    </source>
</evidence>
<dbReference type="PROSITE" id="PS01066">
    <property type="entry name" value="UPP_SYNTHASE"/>
    <property type="match status" value="1"/>
</dbReference>
<dbReference type="PANTHER" id="PTHR10291">
    <property type="entry name" value="DEHYDRODOLICHYL DIPHOSPHATE SYNTHASE FAMILY MEMBER"/>
    <property type="match status" value="1"/>
</dbReference>
<dbReference type="PANTHER" id="PTHR10291:SF0">
    <property type="entry name" value="DEHYDRODOLICHYL DIPHOSPHATE SYNTHASE 2"/>
    <property type="match status" value="1"/>
</dbReference>